<evidence type="ECO:0000256" key="2">
    <source>
        <dbReference type="ARBA" id="ARBA00022692"/>
    </source>
</evidence>
<evidence type="ECO:0000313" key="8">
    <source>
        <dbReference type="Proteomes" id="UP000484076"/>
    </source>
</evidence>
<keyword evidence="5" id="KW-0732">Signal</keyword>
<evidence type="ECO:0000256" key="4">
    <source>
        <dbReference type="ARBA" id="ARBA00023136"/>
    </source>
</evidence>
<evidence type="ECO:0000313" key="7">
    <source>
        <dbReference type="EMBL" id="NUB45395.1"/>
    </source>
</evidence>
<protein>
    <submittedName>
        <fullName evidence="7">Translocation/assembly module TamB domain-containing protein</fullName>
    </submittedName>
</protein>
<feature type="domain" description="Translocation and assembly module TamB C-terminal" evidence="6">
    <location>
        <begin position="1033"/>
        <end position="1381"/>
    </location>
</feature>
<keyword evidence="4" id="KW-0472">Membrane</keyword>
<evidence type="ECO:0000256" key="1">
    <source>
        <dbReference type="ARBA" id="ARBA00004167"/>
    </source>
</evidence>
<keyword evidence="8" id="KW-1185">Reference proteome</keyword>
<sequence length="1381" mass="140499">MWRNGLKIGLLVATLALPPVALAQETAAEADDRGYLTALLEDNLSGAGRKVTITGFQGALSSRASLAEMTIADDEGIWLTLRDVSLDWNRAALFAGRVSVNELTAAEIIVARPPVAGDDLPSPEATEFALPELPVSVEIGRLAAERLELGAAVLGTPLEARLEAVVLLSGGEGGVTLTAERTDDGPAGRAVLNASYANETRVLVFDLDASEAAGGLASTMIGLPGAPAVDVMIAGTGPIDNYAAQISLATDGVDRLAGNVTLMSNPATGQRFSAQLQGDVVPLFLPAYAEFFGPDVRLETEGARDATGRLDLSKLSLVTRALTLDGAVVIGAGGLPEMVALSGRIGSADGSPVLLPFGAEQPTRIAGADLTLAYDVTQGEGWTGRAQVTGLDRADFAAATVELSGSGRIRQDPVRGLIGATLAFAAEGLRPTDPGLAQASGEAVTGTATLFWQQGGDGLKLPKLTLAGDGYTVDLAGGFEGLSTGLTVQGQGTARIDDLSRAALLAGQPLAGSAMLTVVGDASLLAGSFDVTGTVTGTDLAIGQPEVDGLLRGPSQIAFSALRDTAGTQLRQLDVTATSLTAAVQGTIATAGSDLTADLDFSDLSVLGAAYNGQLTGQARLTGTLEAGQVSLEADGSNIAVGVPEVDALLRGESVIRLAAGLRDGGADLRELRINAASLALTATGRVALTSSDVQANLSFADLSVLGGPYRGALTADATFTGTPEAGQIGLEAVGDGIGMGVPEVDALLRGTSQITLAAGLDNGALDITTLRINAANLVASAQGRLATAGSDISAQLIFPDLSVLGGQYRGSLVADAAFTGTPEVGRLTATAMGRGLAIGQAEADRLLAGRSDLVLALNLDNGLIKVDEARLTNPQLTASATGTAQGTRREVALEARLSNLALVLPEFPGPLTLTGTAVDDGAGYALDLRAQGPGQIALTTTGRLAANMASANLDIAGTAQAALANAFIAPRTVSGPLRFDLALNGPLQLSSLSGRVTLSDARIADPDFGLALVGTSVTADLSAGRAQLNAQATASEGGLLSVSGGAGLTAPYDADLAITLTNLILKDPELFQTRLRGTVTLNGGLTDGGQVGGQITLLETELRIPSTGLGAAGPLEDLQHVNEPADVRATRIRAGLIETGGGTEAASNRPLGIDLTISAPNQVFIRGRGLDAELGGSLRLTGTTNAIVPSGAFNLIRGRLDILGKRLELSQALLQLEGDFVPFLRIAASTESDGIVSSVVIEGEATEPVVSFSSSPELPEEEVLARLLFGRELTSLSALQAAQLASAVASLAGRGGDGIVGRLRQGFGLDDLDLATDAEGETSLRAGKYLSRNVYTEVEVNQQGQSQINLNLDITDSITLRGSTGSAGETGIGIFIEKDY</sequence>
<dbReference type="Proteomes" id="UP000484076">
    <property type="component" value="Unassembled WGS sequence"/>
</dbReference>
<name>A0A8X8KNU8_9RHOB</name>
<dbReference type="EMBL" id="WHUT02000007">
    <property type="protein sequence ID" value="NUB45395.1"/>
    <property type="molecule type" value="Genomic_DNA"/>
</dbReference>
<organism evidence="7 8">
    <name type="scientific">Fertoeibacter niger</name>
    <dbReference type="NCBI Taxonomy" id="2656921"/>
    <lineage>
        <taxon>Bacteria</taxon>
        <taxon>Pseudomonadati</taxon>
        <taxon>Pseudomonadota</taxon>
        <taxon>Alphaproteobacteria</taxon>
        <taxon>Rhodobacterales</taxon>
        <taxon>Paracoccaceae</taxon>
        <taxon>Fertoeibacter</taxon>
    </lineage>
</organism>
<dbReference type="RefSeq" id="WP_152826871.1">
    <property type="nucleotide sequence ID" value="NZ_WHUT02000007.1"/>
</dbReference>
<dbReference type="Pfam" id="PF04357">
    <property type="entry name" value="TamB"/>
    <property type="match status" value="1"/>
</dbReference>
<proteinExistence type="predicted"/>
<reference evidence="7" key="1">
    <citation type="submission" date="2020-05" db="EMBL/GenBank/DDBJ databases">
        <title>Fertoebacter nigrum gen. nov., sp. nov., a new member of the family Rhodobacteraceae.</title>
        <authorList>
            <person name="Szuroczki S."/>
            <person name="Abbaszade G."/>
            <person name="Buni D."/>
            <person name="Schumann P."/>
            <person name="Toth E."/>
        </authorList>
    </citation>
    <scope>NUCLEOTIDE SEQUENCE</scope>
    <source>
        <strain evidence="7">RG-N-1a</strain>
    </source>
</reference>
<dbReference type="InterPro" id="IPR007452">
    <property type="entry name" value="TamB_C"/>
</dbReference>
<evidence type="ECO:0000256" key="3">
    <source>
        <dbReference type="ARBA" id="ARBA00022989"/>
    </source>
</evidence>
<comment type="subcellular location">
    <subcellularLocation>
        <location evidence="1">Membrane</location>
        <topology evidence="1">Single-pass membrane protein</topology>
    </subcellularLocation>
</comment>
<feature type="signal peptide" evidence="5">
    <location>
        <begin position="1"/>
        <end position="23"/>
    </location>
</feature>
<keyword evidence="2" id="KW-0812">Transmembrane</keyword>
<evidence type="ECO:0000256" key="5">
    <source>
        <dbReference type="SAM" id="SignalP"/>
    </source>
</evidence>
<evidence type="ECO:0000259" key="6">
    <source>
        <dbReference type="Pfam" id="PF04357"/>
    </source>
</evidence>
<dbReference type="GO" id="GO:0009306">
    <property type="term" value="P:protein secretion"/>
    <property type="evidence" value="ECO:0007669"/>
    <property type="project" value="InterPro"/>
</dbReference>
<dbReference type="GO" id="GO:0005886">
    <property type="term" value="C:plasma membrane"/>
    <property type="evidence" value="ECO:0007669"/>
    <property type="project" value="InterPro"/>
</dbReference>
<keyword evidence="3" id="KW-1133">Transmembrane helix</keyword>
<dbReference type="GO" id="GO:0097347">
    <property type="term" value="C:TAM protein secretion complex"/>
    <property type="evidence" value="ECO:0007669"/>
    <property type="project" value="TreeGrafter"/>
</dbReference>
<feature type="chain" id="PRO_5036460763" evidence="5">
    <location>
        <begin position="24"/>
        <end position="1381"/>
    </location>
</feature>
<dbReference type="PANTHER" id="PTHR36985">
    <property type="entry name" value="TRANSLOCATION AND ASSEMBLY MODULE SUBUNIT TAMB"/>
    <property type="match status" value="1"/>
</dbReference>
<gene>
    <name evidence="7" type="ORF">GEU84_013430</name>
</gene>
<accession>A0A8X8KNU8</accession>
<comment type="caution">
    <text evidence="7">The sequence shown here is derived from an EMBL/GenBank/DDBJ whole genome shotgun (WGS) entry which is preliminary data.</text>
</comment>
<dbReference type="PANTHER" id="PTHR36985:SF1">
    <property type="entry name" value="TRANSLOCATION AND ASSEMBLY MODULE SUBUNIT TAMB"/>
    <property type="match status" value="1"/>
</dbReference>